<keyword evidence="4" id="KW-0175">Coiled coil</keyword>
<evidence type="ECO:0000259" key="6">
    <source>
        <dbReference type="PROSITE" id="PS50111"/>
    </source>
</evidence>
<dbReference type="EMBL" id="BSNE01000003">
    <property type="protein sequence ID" value="GLQ02093.1"/>
    <property type="molecule type" value="Genomic_DNA"/>
</dbReference>
<dbReference type="PROSITE" id="PS50111">
    <property type="entry name" value="CHEMOTAXIS_TRANSDUC_2"/>
    <property type="match status" value="1"/>
</dbReference>
<feature type="domain" description="HAMP" evidence="7">
    <location>
        <begin position="687"/>
        <end position="739"/>
    </location>
</feature>
<protein>
    <recommendedName>
        <fullName evidence="10">Chemotaxis protein</fullName>
    </recommendedName>
</protein>
<feature type="transmembrane region" description="Helical" evidence="5">
    <location>
        <begin position="395"/>
        <end position="415"/>
    </location>
</feature>
<dbReference type="GO" id="GO:0016020">
    <property type="term" value="C:membrane"/>
    <property type="evidence" value="ECO:0007669"/>
    <property type="project" value="InterPro"/>
</dbReference>
<dbReference type="Gene3D" id="1.20.120.1530">
    <property type="match status" value="2"/>
</dbReference>
<feature type="domain" description="HAMP" evidence="7">
    <location>
        <begin position="507"/>
        <end position="559"/>
    </location>
</feature>
<dbReference type="Pfam" id="PF18947">
    <property type="entry name" value="HAMP_2"/>
    <property type="match status" value="3"/>
</dbReference>
<dbReference type="Pfam" id="PF00672">
    <property type="entry name" value="HAMP"/>
    <property type="match status" value="1"/>
</dbReference>
<dbReference type="CDD" id="cd06225">
    <property type="entry name" value="HAMP"/>
    <property type="match status" value="2"/>
</dbReference>
<accession>A0AA37S0U2</accession>
<dbReference type="PANTHER" id="PTHR43531">
    <property type="entry name" value="PROTEIN ICFG"/>
    <property type="match status" value="1"/>
</dbReference>
<feature type="coiled-coil region" evidence="4">
    <location>
        <begin position="853"/>
        <end position="880"/>
    </location>
</feature>
<comment type="caution">
    <text evidence="8">The sequence shown here is derived from an EMBL/GenBank/DDBJ whole genome shotgun (WGS) entry which is preliminary data.</text>
</comment>
<dbReference type="InterPro" id="IPR051310">
    <property type="entry name" value="MCP_chemotaxis"/>
</dbReference>
<sequence length="1083" mass="118324">MLTINHFFNSLNLTKKLISAFLVVALVPITIIIIVAINTASNSMTEQVYSRLDAVSKVKQSAVKRYFNNIEKKLNALQANPEMANIATKFIDGFNDTSPSTSSESLNRFYKESFAPKFKQLNPTDTVSSSLLKQMNPKSIELQSRYLANNPNPIGEKQKLTTTEQSDSYEQAHRQYHPYLRDMTNINKFYDIFIIDPANGNIVYSVYKEVDFATSLQTGPYAKSNLANLFRQLKDSSNPQKIAFADYKQYSPSYNAPASFIGKPIVVDGKTVAILAAQLSIEDINSIMKERDGLGESGETYLVGPEGLMRSDSYIDPKNHSVESSFRNPNKGTVNTLSVIKALKNEKGQHVINDYNNEMVLSAFAPVNVFNVRWALIAEMDEQEAFESITTLSQLLIVILFVTIFIVTIAAYWFARTLTKPIHALADTMKKVEQQGDFSLRATVYSSDEIGVSTQAFNTLLDALQLSISETNRVMNQMAAGKFDQRIEAPCRGELATLKQATNDCASSLNGAINELNNIAIAMADGQFDIQINVSMSGELGTLKSNINQSLSSINNTMNSIVDIMANVEQGNFKEQITYPAKGKLAQLKDSVNNSVNSLSIAIDGISDVMSALRQGQFSAQLDAPLAGQLDILKQDINSSMANLNNVMNEIGEVMSFVSKGDFKKMIKGEASGQLEQLKSNINTSITAIDNALTEISSVMLAISQGRFDHTISSTMTGQLNSLKTDINHSVTNLEHVINDLNQVMAAMANGDFSHQLKQPLQGQLEDLKNNVNESTSLVSLAINEVSSVLSNLAKGDLTKNIEGQYQGVFNTLKSDTNATIEKLTNVIQEIQVSAGQVMQNAGEIASSNTEISKRTEEQAANLEEASSSTEQMLDELTKVSEQSKSAVALASNAEQIAEEGNRLSIQTVSAIDDVNEASKDINEILTVIDNLAFQTNLLSLNAAVEAARAGDHGRGFAVVANEVGDLAGRSAKSAKQIKSIIVNSNQKIALGTELADTSGKKLKHIMQAVSDVNKNIIHIAHSTSAQEQAIKEVNLVVQRLTGLTQANSAITEETMAAARQMAEQATEMRVQLNYFNLKKEQQ</sequence>
<evidence type="ECO:0000313" key="9">
    <source>
        <dbReference type="Proteomes" id="UP001161408"/>
    </source>
</evidence>
<dbReference type="GO" id="GO:0006935">
    <property type="term" value="P:chemotaxis"/>
    <property type="evidence" value="ECO:0007669"/>
    <property type="project" value="UniProtKB-KW"/>
</dbReference>
<evidence type="ECO:0008006" key="10">
    <source>
        <dbReference type="Google" id="ProtNLM"/>
    </source>
</evidence>
<evidence type="ECO:0000256" key="5">
    <source>
        <dbReference type="SAM" id="Phobius"/>
    </source>
</evidence>
<evidence type="ECO:0000259" key="7">
    <source>
        <dbReference type="PROSITE" id="PS50885"/>
    </source>
</evidence>
<dbReference type="PROSITE" id="PS50885">
    <property type="entry name" value="HAMP"/>
    <property type="match status" value="5"/>
</dbReference>
<dbReference type="Gene3D" id="3.30.450.20">
    <property type="entry name" value="PAS domain"/>
    <property type="match status" value="1"/>
</dbReference>
<dbReference type="PANTHER" id="PTHR43531:SF11">
    <property type="entry name" value="METHYL-ACCEPTING CHEMOTAXIS PROTEIN 3"/>
    <property type="match status" value="1"/>
</dbReference>
<evidence type="ECO:0000313" key="8">
    <source>
        <dbReference type="EMBL" id="GLQ02093.1"/>
    </source>
</evidence>
<evidence type="ECO:0000256" key="3">
    <source>
        <dbReference type="PROSITE-ProRule" id="PRU00284"/>
    </source>
</evidence>
<dbReference type="SUPFAM" id="SSF158472">
    <property type="entry name" value="HAMP domain-like"/>
    <property type="match status" value="1"/>
</dbReference>
<keyword evidence="3" id="KW-0807">Transducer</keyword>
<dbReference type="InterPro" id="IPR004089">
    <property type="entry name" value="MCPsignal_dom"/>
</dbReference>
<dbReference type="Gene3D" id="1.10.287.950">
    <property type="entry name" value="Methyl-accepting chemotaxis protein"/>
    <property type="match status" value="1"/>
</dbReference>
<feature type="domain" description="HAMP" evidence="7">
    <location>
        <begin position="416"/>
        <end position="469"/>
    </location>
</feature>
<name>A0AA37S0U2_9GAMM</name>
<dbReference type="AlphaFoldDB" id="A0AA37S0U2"/>
<reference evidence="8" key="2">
    <citation type="submission" date="2023-01" db="EMBL/GenBank/DDBJ databases">
        <title>Draft genome sequence of Pseudoalteromonas tetraodonis strain NBRC 103034.</title>
        <authorList>
            <person name="Sun Q."/>
            <person name="Mori K."/>
        </authorList>
    </citation>
    <scope>NUCLEOTIDE SEQUENCE</scope>
    <source>
        <strain evidence="8">NBRC 103034</strain>
    </source>
</reference>
<organism evidence="8 9">
    <name type="scientific">Pseudoalteromonas tetraodonis GFC</name>
    <dbReference type="NCBI Taxonomy" id="1315271"/>
    <lineage>
        <taxon>Bacteria</taxon>
        <taxon>Pseudomonadati</taxon>
        <taxon>Pseudomonadota</taxon>
        <taxon>Gammaproteobacteria</taxon>
        <taxon>Alteromonadales</taxon>
        <taxon>Pseudoalteromonadaceae</taxon>
        <taxon>Pseudoalteromonas</taxon>
    </lineage>
</organism>
<dbReference type="Proteomes" id="UP001161408">
    <property type="component" value="Unassembled WGS sequence"/>
</dbReference>
<keyword evidence="9" id="KW-1185">Reference proteome</keyword>
<keyword evidence="1" id="KW-0145">Chemotaxis</keyword>
<feature type="transmembrane region" description="Helical" evidence="5">
    <location>
        <begin position="17"/>
        <end position="37"/>
    </location>
</feature>
<feature type="domain" description="HAMP" evidence="7">
    <location>
        <begin position="777"/>
        <end position="829"/>
    </location>
</feature>
<keyword evidence="5" id="KW-1133">Transmembrane helix</keyword>
<dbReference type="InterPro" id="IPR003660">
    <property type="entry name" value="HAMP_dom"/>
</dbReference>
<feature type="domain" description="HAMP" evidence="7">
    <location>
        <begin position="597"/>
        <end position="649"/>
    </location>
</feature>
<evidence type="ECO:0000256" key="1">
    <source>
        <dbReference type="ARBA" id="ARBA00022500"/>
    </source>
</evidence>
<feature type="domain" description="Methyl-accepting transducer" evidence="6">
    <location>
        <begin position="834"/>
        <end position="1063"/>
    </location>
</feature>
<comment type="similarity">
    <text evidence="2">Belongs to the methyl-accepting chemotaxis (MCP) protein family.</text>
</comment>
<dbReference type="GeneID" id="99694580"/>
<dbReference type="GO" id="GO:0007165">
    <property type="term" value="P:signal transduction"/>
    <property type="evidence" value="ECO:0007669"/>
    <property type="project" value="UniProtKB-KW"/>
</dbReference>
<keyword evidence="5" id="KW-0472">Membrane</keyword>
<dbReference type="Pfam" id="PF00015">
    <property type="entry name" value="MCPsignal"/>
    <property type="match status" value="1"/>
</dbReference>
<proteinExistence type="inferred from homology"/>
<evidence type="ECO:0000256" key="4">
    <source>
        <dbReference type="SAM" id="Coils"/>
    </source>
</evidence>
<dbReference type="SMART" id="SM00304">
    <property type="entry name" value="HAMP"/>
    <property type="match status" value="5"/>
</dbReference>
<keyword evidence="5" id="KW-0812">Transmembrane</keyword>
<dbReference type="SMART" id="SM00283">
    <property type="entry name" value="MA"/>
    <property type="match status" value="1"/>
</dbReference>
<dbReference type="SUPFAM" id="SSF58104">
    <property type="entry name" value="Methyl-accepting chemotaxis protein (MCP) signaling domain"/>
    <property type="match status" value="1"/>
</dbReference>
<gene>
    <name evidence="8" type="ORF">GCM10007914_09740</name>
</gene>
<reference evidence="8" key="1">
    <citation type="journal article" date="2014" name="Int. J. Syst. Evol. Microbiol.">
        <title>Complete genome sequence of Corynebacterium casei LMG S-19264T (=DSM 44701T), isolated from a smear-ripened cheese.</title>
        <authorList>
            <consortium name="US DOE Joint Genome Institute (JGI-PGF)"/>
            <person name="Walter F."/>
            <person name="Albersmeier A."/>
            <person name="Kalinowski J."/>
            <person name="Ruckert C."/>
        </authorList>
    </citation>
    <scope>NUCLEOTIDE SEQUENCE</scope>
    <source>
        <strain evidence="8">NBRC 103034</strain>
    </source>
</reference>
<dbReference type="RefSeq" id="WP_013464118.1">
    <property type="nucleotide sequence ID" value="NZ_BJXY01000025.1"/>
</dbReference>
<evidence type="ECO:0000256" key="2">
    <source>
        <dbReference type="ARBA" id="ARBA00029447"/>
    </source>
</evidence>
<dbReference type="Gene3D" id="6.10.340.10">
    <property type="match status" value="1"/>
</dbReference>